<dbReference type="GO" id="GO:0005829">
    <property type="term" value="C:cytosol"/>
    <property type="evidence" value="ECO:0007669"/>
    <property type="project" value="TreeGrafter"/>
</dbReference>
<comment type="similarity">
    <text evidence="1">Belongs to the TEL2 family.</text>
</comment>
<dbReference type="GeneID" id="80918004"/>
<dbReference type="Gene3D" id="1.25.40.720">
    <property type="entry name" value="Telomere length regulation protein 2, C-terminal domain"/>
    <property type="match status" value="2"/>
</dbReference>
<organism evidence="3 4">
    <name type="scientific">Saccharomyces mikatae IFO 1815</name>
    <dbReference type="NCBI Taxonomy" id="226126"/>
    <lineage>
        <taxon>Eukaryota</taxon>
        <taxon>Fungi</taxon>
        <taxon>Dikarya</taxon>
        <taxon>Ascomycota</taxon>
        <taxon>Saccharomycotina</taxon>
        <taxon>Saccharomycetes</taxon>
        <taxon>Saccharomycetales</taxon>
        <taxon>Saccharomycetaceae</taxon>
        <taxon>Saccharomyces</taxon>
    </lineage>
</organism>
<dbReference type="EMBL" id="OX365762">
    <property type="protein sequence ID" value="CAI4038793.1"/>
    <property type="molecule type" value="Genomic_DNA"/>
</dbReference>
<dbReference type="InterPro" id="IPR038528">
    <property type="entry name" value="TEL2_C_sf"/>
</dbReference>
<dbReference type="PANTHER" id="PTHR15830">
    <property type="entry name" value="TELOMERE LENGTH REGULATION PROTEIN TEL2 FAMILY MEMBER"/>
    <property type="match status" value="1"/>
</dbReference>
<protein>
    <recommendedName>
        <fullName evidence="2">Telomere length regulation protein conserved domain-containing protein</fullName>
    </recommendedName>
</protein>
<dbReference type="Pfam" id="PF10193">
    <property type="entry name" value="Telomere_reg-2"/>
    <property type="match status" value="1"/>
</dbReference>
<accession>A0AA35NHA5</accession>
<dbReference type="PANTHER" id="PTHR15830:SF10">
    <property type="entry name" value="TELOMERE LENGTH REGULATION PROTEIN TEL2 HOMOLOG"/>
    <property type="match status" value="1"/>
</dbReference>
<evidence type="ECO:0000313" key="4">
    <source>
        <dbReference type="Proteomes" id="UP001161438"/>
    </source>
</evidence>
<sequence length="688" mass="78667">MNLETLKQGAHSDQIHKVLVQLDTDPHESVDLETSMVLIKFVLPVYPSLPERSKMILRQLISKSLTFLSQLVTFSKTISGRDGLEEINIYLDVLEDVVSLELGCLNSHLEASRNSKLDRDNVKALFFGSKLFNLLAGRIDIAKYLGYLRLQWKFLFENNKTVKLNPPGFLGEWLVATFLLNPTLATDIILGELFLLEESYFSSFQKIVSASRPLEQRRLVAKFLLPYIQIGLSVENSNEVRKILRRFDLDKIVFLSVLFDIQSLPLKEIIVRLMSNHSSMKFVSALVSKFADFADDDVDTKTCELLVLFIVHNLSSPQKEHISHDDQFLTAVTKHLGSNEHEARERAMFIAKLLSNGDLKYESDFEISIPNLKFDSNSENEAINFQTLRNSSILNIQLGVGKDRITEISSHVQSLTLDCDDSDDDDEENHVKRIVFLKDLMKEYEQTGETRKAPLLPLLKQTVKLVRQKKDFPLEVGYYAQAILSSIACLNNEFDESLFEQWRINALVSVLVILPNKVTDATNILFNSELSLQQRMSLLSALGLSARELRGFDDPTTMKPQFDFPTNRLPWDSQSNNTGKLVEVQELPNMIKETKTVWKSKKLSKDQEKETHNCFQKHASIFFYPLAHGWLNGIDVGTYNQLFKSHYLKTLRIIYSCANPVHDFEYMTELMDRVISLAIEEGIPLDQN</sequence>
<reference evidence="3" key="1">
    <citation type="submission" date="2022-10" db="EMBL/GenBank/DDBJ databases">
        <authorList>
            <person name="Byrne P K."/>
        </authorList>
    </citation>
    <scope>NUCLEOTIDE SEQUENCE</scope>
    <source>
        <strain evidence="3">IFO1815</strain>
    </source>
</reference>
<dbReference type="Proteomes" id="UP001161438">
    <property type="component" value="Chromosome 6"/>
</dbReference>
<dbReference type="InterPro" id="IPR019337">
    <property type="entry name" value="Telomere_length_regulation_dom"/>
</dbReference>
<evidence type="ECO:0000256" key="1">
    <source>
        <dbReference type="ARBA" id="ARBA00006133"/>
    </source>
</evidence>
<dbReference type="FunFam" id="1.25.40.720:FF:000005">
    <property type="entry name" value="Telomere length regulation protein TEL2"/>
    <property type="match status" value="1"/>
</dbReference>
<dbReference type="GO" id="GO:0051083">
    <property type="term" value="P:'de novo' cotranslational protein folding"/>
    <property type="evidence" value="ECO:0007669"/>
    <property type="project" value="TreeGrafter"/>
</dbReference>
<evidence type="ECO:0000313" key="3">
    <source>
        <dbReference type="EMBL" id="CAI4038793.1"/>
    </source>
</evidence>
<dbReference type="InterPro" id="IPR051970">
    <property type="entry name" value="TEL2_Regulation"/>
</dbReference>
<feature type="domain" description="Telomere length regulation protein conserved" evidence="2">
    <location>
        <begin position="434"/>
        <end position="546"/>
    </location>
</feature>
<dbReference type="GO" id="GO:0042162">
    <property type="term" value="F:telomeric DNA binding"/>
    <property type="evidence" value="ECO:0007669"/>
    <property type="project" value="TreeGrafter"/>
</dbReference>
<dbReference type="RefSeq" id="XP_056081908.1">
    <property type="nucleotide sequence ID" value="XM_056222192.1"/>
</dbReference>
<evidence type="ECO:0000259" key="2">
    <source>
        <dbReference type="Pfam" id="PF10193"/>
    </source>
</evidence>
<gene>
    <name evidence="3" type="primary">SMKI06G1410</name>
    <name evidence="3" type="ORF">SMKI_06G1410</name>
</gene>
<dbReference type="GO" id="GO:0051879">
    <property type="term" value="F:Hsp90 protein binding"/>
    <property type="evidence" value="ECO:0007669"/>
    <property type="project" value="TreeGrafter"/>
</dbReference>
<name>A0AA35NHA5_SACMI</name>
<keyword evidence="4" id="KW-1185">Reference proteome</keyword>
<dbReference type="AlphaFoldDB" id="A0AA35NHA5"/>
<proteinExistence type="inferred from homology"/>